<keyword evidence="1" id="KW-0808">Transferase</keyword>
<evidence type="ECO:0000313" key="1">
    <source>
        <dbReference type="EMBL" id="CDL08216.1"/>
    </source>
</evidence>
<dbReference type="GO" id="GO:0033014">
    <property type="term" value="P:tetrapyrrole biosynthetic process"/>
    <property type="evidence" value="ECO:0007669"/>
    <property type="project" value="InterPro"/>
</dbReference>
<protein>
    <submittedName>
        <fullName evidence="1">Porphobilinogen deaminase</fullName>
        <ecNumber evidence="1">2.5.1.61</ecNumber>
    </submittedName>
</protein>
<organism evidence="1 2">
    <name type="scientific">Klebsiella pneumoniae IS43</name>
    <dbReference type="NCBI Taxonomy" id="1432552"/>
    <lineage>
        <taxon>Bacteria</taxon>
        <taxon>Pseudomonadati</taxon>
        <taxon>Pseudomonadota</taxon>
        <taxon>Gammaproteobacteria</taxon>
        <taxon>Enterobacterales</taxon>
        <taxon>Enterobacteriaceae</taxon>
        <taxon>Klebsiella/Raoultella group</taxon>
        <taxon>Klebsiella</taxon>
        <taxon>Klebsiella pneumoniae complex</taxon>
    </lineage>
</organism>
<reference evidence="1" key="1">
    <citation type="submission" date="2013-10" db="EMBL/GenBank/DDBJ databases">
        <title>Antibiotic resistance diversity of beta-lactamase producers in the General Hospital Vienna.</title>
        <authorList>
            <person name="Barisic I."/>
            <person name="Mitteregger D."/>
            <person name="Hirschl A.M."/>
            <person name="Noehammer C."/>
            <person name="Wiesinger-Mayr H."/>
        </authorList>
    </citation>
    <scope>NUCLEOTIDE SEQUENCE [LARGE SCALE GENOMIC DNA]</scope>
    <source>
        <strain evidence="1">IS43</strain>
    </source>
</reference>
<dbReference type="InterPro" id="IPR036803">
    <property type="entry name" value="Porphobilinogen_deaminase_C_sf"/>
</dbReference>
<dbReference type="AlphaFoldDB" id="W1DFB9"/>
<keyword evidence="2" id="KW-1185">Reference proteome</keyword>
<dbReference type="GO" id="GO:0004418">
    <property type="term" value="F:hydroxymethylbilane synthase activity"/>
    <property type="evidence" value="ECO:0007669"/>
    <property type="project" value="UniProtKB-EC"/>
</dbReference>
<name>W1DFB9_KLEPN</name>
<proteinExistence type="predicted"/>
<accession>W1DFB9</accession>
<dbReference type="Proteomes" id="UP000019183">
    <property type="component" value="Unassembled WGS sequence"/>
</dbReference>
<comment type="caution">
    <text evidence="1">The sequence shown here is derived from an EMBL/GenBank/DDBJ whole genome shotgun (WGS) entry which is preliminary data.</text>
</comment>
<dbReference type="eggNOG" id="COG0181">
    <property type="taxonomic scope" value="Bacteria"/>
</dbReference>
<dbReference type="EC" id="2.5.1.61" evidence="1"/>
<dbReference type="EMBL" id="CBWK010000168">
    <property type="protein sequence ID" value="CDL08216.1"/>
    <property type="molecule type" value="Genomic_DNA"/>
</dbReference>
<dbReference type="SUPFAM" id="SSF54782">
    <property type="entry name" value="Porphobilinogen deaminase (hydroxymethylbilane synthase), C-terminal domain"/>
    <property type="match status" value="1"/>
</dbReference>
<evidence type="ECO:0000313" key="2">
    <source>
        <dbReference type="Proteomes" id="UP000019183"/>
    </source>
</evidence>
<sequence length="42" mass="4496">MRGERRGPAEQAEALGISLAEELLDNGAREILAAVYDGEAPR</sequence>
<dbReference type="Gene3D" id="3.30.160.40">
    <property type="entry name" value="Porphobilinogen deaminase, C-terminal domain"/>
    <property type="match status" value="1"/>
</dbReference>